<accession>A0A4R2NXI6</accession>
<dbReference type="Pfam" id="PF12034">
    <property type="entry name" value="YfbK_C"/>
    <property type="match status" value="1"/>
</dbReference>
<dbReference type="InterPro" id="IPR021908">
    <property type="entry name" value="YfbK_C"/>
</dbReference>
<organism evidence="2 3">
    <name type="scientific">Tenacibaculum skagerrakense</name>
    <dbReference type="NCBI Taxonomy" id="186571"/>
    <lineage>
        <taxon>Bacteria</taxon>
        <taxon>Pseudomonadati</taxon>
        <taxon>Bacteroidota</taxon>
        <taxon>Flavobacteriia</taxon>
        <taxon>Flavobacteriales</taxon>
        <taxon>Flavobacteriaceae</taxon>
        <taxon>Tenacibaculum</taxon>
    </lineage>
</organism>
<gene>
    <name evidence="2" type="ORF">EV195_102255</name>
</gene>
<sequence>MYLRKSKFKNEANLDDVIRLAKNGKGIDKDGYRSEFIRLVKAYNNIN</sequence>
<dbReference type="AlphaFoldDB" id="A0A4R2NXI6"/>
<evidence type="ECO:0000259" key="1">
    <source>
        <dbReference type="Pfam" id="PF12034"/>
    </source>
</evidence>
<evidence type="ECO:0000313" key="2">
    <source>
        <dbReference type="EMBL" id="TCP26913.1"/>
    </source>
</evidence>
<name>A0A4R2NXI6_9FLAO</name>
<comment type="caution">
    <text evidence="2">The sequence shown here is derived from an EMBL/GenBank/DDBJ whole genome shotgun (WGS) entry which is preliminary data.</text>
</comment>
<keyword evidence="3" id="KW-1185">Reference proteome</keyword>
<evidence type="ECO:0000313" key="3">
    <source>
        <dbReference type="Proteomes" id="UP000294564"/>
    </source>
</evidence>
<feature type="domain" description="Uncharacterized protein YfbK C-terminal" evidence="1">
    <location>
        <begin position="1"/>
        <end position="45"/>
    </location>
</feature>
<dbReference type="EMBL" id="SLXM01000002">
    <property type="protein sequence ID" value="TCP26913.1"/>
    <property type="molecule type" value="Genomic_DNA"/>
</dbReference>
<protein>
    <submittedName>
        <fullName evidence="2">Uncharacterized protein DUF3520</fullName>
    </submittedName>
</protein>
<dbReference type="RefSeq" id="WP_132793774.1">
    <property type="nucleotide sequence ID" value="NZ_SLXM01000002.1"/>
</dbReference>
<proteinExistence type="predicted"/>
<dbReference type="Proteomes" id="UP000294564">
    <property type="component" value="Unassembled WGS sequence"/>
</dbReference>
<reference evidence="2 3" key="1">
    <citation type="submission" date="2019-03" db="EMBL/GenBank/DDBJ databases">
        <title>Genomic Encyclopedia of Type Strains, Phase IV (KMG-IV): sequencing the most valuable type-strain genomes for metagenomic binning, comparative biology and taxonomic classification.</title>
        <authorList>
            <person name="Goeker M."/>
        </authorList>
    </citation>
    <scope>NUCLEOTIDE SEQUENCE [LARGE SCALE GENOMIC DNA]</scope>
    <source>
        <strain evidence="2 3">DSM 14836</strain>
    </source>
</reference>
<dbReference type="OrthoDB" id="9805121at2"/>